<keyword evidence="1" id="KW-0732">Signal</keyword>
<evidence type="ECO:0000313" key="3">
    <source>
        <dbReference type="Proteomes" id="UP000542776"/>
    </source>
</evidence>
<sequence>MACCILAGLAFGLILAAARKLAALTGRGTDPLEWRTGAGDAP</sequence>
<evidence type="ECO:0000313" key="2">
    <source>
        <dbReference type="EMBL" id="MBB3996439.1"/>
    </source>
</evidence>
<name>A0A7W6H403_9HYPH</name>
<feature type="chain" id="PRO_5031210786" evidence="1">
    <location>
        <begin position="23"/>
        <end position="42"/>
    </location>
</feature>
<gene>
    <name evidence="2" type="ORF">GGR04_000260</name>
</gene>
<dbReference type="AlphaFoldDB" id="A0A7W6H403"/>
<evidence type="ECO:0000256" key="1">
    <source>
        <dbReference type="SAM" id="SignalP"/>
    </source>
</evidence>
<proteinExistence type="predicted"/>
<organism evidence="2 3">
    <name type="scientific">Aureimonas pseudogalii</name>
    <dbReference type="NCBI Taxonomy" id="1744844"/>
    <lineage>
        <taxon>Bacteria</taxon>
        <taxon>Pseudomonadati</taxon>
        <taxon>Pseudomonadota</taxon>
        <taxon>Alphaproteobacteria</taxon>
        <taxon>Hyphomicrobiales</taxon>
        <taxon>Aurantimonadaceae</taxon>
        <taxon>Aureimonas</taxon>
    </lineage>
</organism>
<accession>A0A7W6H403</accession>
<protein>
    <submittedName>
        <fullName evidence="2">Uncharacterized protein</fullName>
    </submittedName>
</protein>
<dbReference type="EMBL" id="JACIEK010000001">
    <property type="protein sequence ID" value="MBB3996439.1"/>
    <property type="molecule type" value="Genomic_DNA"/>
</dbReference>
<comment type="caution">
    <text evidence="2">The sequence shown here is derived from an EMBL/GenBank/DDBJ whole genome shotgun (WGS) entry which is preliminary data.</text>
</comment>
<keyword evidence="3" id="KW-1185">Reference proteome</keyword>
<dbReference type="RefSeq" id="WP_376937280.1">
    <property type="nucleotide sequence ID" value="NZ_JBHLXI010000036.1"/>
</dbReference>
<feature type="signal peptide" evidence="1">
    <location>
        <begin position="1"/>
        <end position="22"/>
    </location>
</feature>
<reference evidence="2 3" key="1">
    <citation type="submission" date="2020-08" db="EMBL/GenBank/DDBJ databases">
        <title>Genomic Encyclopedia of Type Strains, Phase IV (KMG-IV): sequencing the most valuable type-strain genomes for metagenomic binning, comparative biology and taxonomic classification.</title>
        <authorList>
            <person name="Goeker M."/>
        </authorList>
    </citation>
    <scope>NUCLEOTIDE SEQUENCE [LARGE SCALE GENOMIC DNA]</scope>
    <source>
        <strain evidence="2 3">DSM 102238</strain>
    </source>
</reference>
<dbReference type="Proteomes" id="UP000542776">
    <property type="component" value="Unassembled WGS sequence"/>
</dbReference>